<comment type="caution">
    <text evidence="1">The sequence shown here is derived from an EMBL/GenBank/DDBJ whole genome shotgun (WGS) entry which is preliminary data.</text>
</comment>
<organism evidence="1 2">
    <name type="scientific">Vibrio tritonius</name>
    <dbReference type="NCBI Taxonomy" id="1435069"/>
    <lineage>
        <taxon>Bacteria</taxon>
        <taxon>Pseudomonadati</taxon>
        <taxon>Pseudomonadota</taxon>
        <taxon>Gammaproteobacteria</taxon>
        <taxon>Vibrionales</taxon>
        <taxon>Vibrionaceae</taxon>
        <taxon>Vibrio</taxon>
    </lineage>
</organism>
<dbReference type="RefSeq" id="WP_225250736.1">
    <property type="nucleotide sequence ID" value="NZ_JAIWIU010000072.1"/>
</dbReference>
<evidence type="ECO:0000313" key="1">
    <source>
        <dbReference type="EMBL" id="MCA2016835.1"/>
    </source>
</evidence>
<sequence length="111" mass="12284">MKEGIYQVSFLSSQCICGQGILVIKDGSVNGGDSGFIYSGKLYDRQGKCHVELMVKQWNERAESIFGAIDQFQLTLEANRVGDDHFTATGCIFNWPQARLTIEGQYLAQAA</sequence>
<protein>
    <recommendedName>
        <fullName evidence="3">T3SS negative regulator,GrlR</fullName>
    </recommendedName>
</protein>
<keyword evidence="2" id="KW-1185">Reference proteome</keyword>
<dbReference type="Gene3D" id="2.40.128.380">
    <property type="entry name" value="T3SS negative regulator GrlR"/>
    <property type="match status" value="1"/>
</dbReference>
<reference evidence="2" key="1">
    <citation type="submission" date="2023-07" db="EMBL/GenBank/DDBJ databases">
        <title>Molecular identification of indigenous halophilic bacteria isolated from red sea cost, biodegradation of synthetic dyes and assessment of degraded metabolite toxicity.</title>
        <authorList>
            <person name="Chaieb K."/>
            <person name="Altayb H.N."/>
        </authorList>
    </citation>
    <scope>NUCLEOTIDE SEQUENCE [LARGE SCALE GENOMIC DNA]</scope>
    <source>
        <strain evidence="2">K20</strain>
    </source>
</reference>
<gene>
    <name evidence="1" type="ORF">LDJ79_11990</name>
</gene>
<dbReference type="EMBL" id="JAIWIU010000072">
    <property type="protein sequence ID" value="MCA2016835.1"/>
    <property type="molecule type" value="Genomic_DNA"/>
</dbReference>
<evidence type="ECO:0000313" key="2">
    <source>
        <dbReference type="Proteomes" id="UP001199044"/>
    </source>
</evidence>
<dbReference type="Proteomes" id="UP001199044">
    <property type="component" value="Unassembled WGS sequence"/>
</dbReference>
<accession>A0ABS7YRE1</accession>
<dbReference type="Pfam" id="PF16518">
    <property type="entry name" value="GrlR"/>
    <property type="match status" value="1"/>
</dbReference>
<dbReference type="InterPro" id="IPR032417">
    <property type="entry name" value="GrlR"/>
</dbReference>
<dbReference type="InterPro" id="IPR043019">
    <property type="entry name" value="GrlR_sf"/>
</dbReference>
<name>A0ABS7YRE1_9VIBR</name>
<proteinExistence type="predicted"/>
<evidence type="ECO:0008006" key="3">
    <source>
        <dbReference type="Google" id="ProtNLM"/>
    </source>
</evidence>